<evidence type="ECO:0000313" key="6">
    <source>
        <dbReference type="EMBL" id="CAF1225276.1"/>
    </source>
</evidence>
<feature type="repeat" description="NHL" evidence="4">
    <location>
        <begin position="332"/>
        <end position="369"/>
    </location>
</feature>
<evidence type="ECO:0000313" key="7">
    <source>
        <dbReference type="Proteomes" id="UP000663860"/>
    </source>
</evidence>
<keyword evidence="5" id="KW-0175">Coiled coil</keyword>
<dbReference type="InterPro" id="IPR011042">
    <property type="entry name" value="6-blade_b-propeller_TolB-like"/>
</dbReference>
<dbReference type="PANTHER" id="PTHR10680:SF14">
    <property type="entry name" value="PEPTIDYL-GLYCINE ALPHA-AMIDATING MONOOXYGENASE"/>
    <property type="match status" value="1"/>
</dbReference>
<dbReference type="InterPro" id="IPR001258">
    <property type="entry name" value="NHL_repeat"/>
</dbReference>
<dbReference type="Pfam" id="PF01436">
    <property type="entry name" value="NHL"/>
    <property type="match status" value="2"/>
</dbReference>
<dbReference type="AlphaFoldDB" id="A0A814Y7I3"/>
<name>A0A814Y7I3_9BILA</name>
<dbReference type="EMBL" id="CAJNOE010000457">
    <property type="protein sequence ID" value="CAF1225276.1"/>
    <property type="molecule type" value="Genomic_DNA"/>
</dbReference>
<dbReference type="PANTHER" id="PTHR10680">
    <property type="entry name" value="PEPTIDYL-GLYCINE ALPHA-AMIDATING MONOOXYGENASE"/>
    <property type="match status" value="1"/>
</dbReference>
<dbReference type="Gene3D" id="2.120.10.30">
    <property type="entry name" value="TolB, C-terminal domain"/>
    <property type="match status" value="2"/>
</dbReference>
<evidence type="ECO:0000256" key="1">
    <source>
        <dbReference type="ARBA" id="ARBA00022729"/>
    </source>
</evidence>
<evidence type="ECO:0000256" key="5">
    <source>
        <dbReference type="SAM" id="Coils"/>
    </source>
</evidence>
<keyword evidence="2" id="KW-0677">Repeat</keyword>
<protein>
    <submittedName>
        <fullName evidence="6">Uncharacterized protein</fullName>
    </submittedName>
</protein>
<reference evidence="6" key="1">
    <citation type="submission" date="2021-02" db="EMBL/GenBank/DDBJ databases">
        <authorList>
            <person name="Nowell W R."/>
        </authorList>
    </citation>
    <scope>NUCLEOTIDE SEQUENCE</scope>
</reference>
<dbReference type="PROSITE" id="PS51125">
    <property type="entry name" value="NHL"/>
    <property type="match status" value="1"/>
</dbReference>
<evidence type="ECO:0000256" key="4">
    <source>
        <dbReference type="PROSITE-ProRule" id="PRU00504"/>
    </source>
</evidence>
<keyword evidence="3" id="KW-0325">Glycoprotein</keyword>
<accession>A0A814Y7I3</accession>
<keyword evidence="1" id="KW-0732">Signal</keyword>
<feature type="coiled-coil region" evidence="5">
    <location>
        <begin position="105"/>
        <end position="132"/>
    </location>
</feature>
<evidence type="ECO:0000256" key="3">
    <source>
        <dbReference type="ARBA" id="ARBA00023180"/>
    </source>
</evidence>
<dbReference type="Proteomes" id="UP000663860">
    <property type="component" value="Unassembled WGS sequence"/>
</dbReference>
<dbReference type="CDD" id="cd05819">
    <property type="entry name" value="NHL"/>
    <property type="match status" value="1"/>
</dbReference>
<dbReference type="SUPFAM" id="SSF101898">
    <property type="entry name" value="NHL repeat"/>
    <property type="match status" value="1"/>
</dbReference>
<gene>
    <name evidence="6" type="ORF">IZO911_LOCUS29938</name>
</gene>
<sequence length="431" mass="49553">MAMANNKTICFKCNKKKITYPCKGCSKEFCLMDLTEHRHILNQELYHITNDYDQFKHKINEQKPNPHDLSLINQINQWETNSIEKIKQKAKDCREIVVNLSQTFLNDIEMKFKGLTEQIKQIREENEFNEINLIYLRNQLRKISQELNNSSNMSIEQDSQSFIDDISIISLKKLKWDKWTQNAITMAAGNEKGQELNQLNYPNGIFIDKNKNIFIADHANHRIVEWKRNAKEGQIIAGGNGKGNRMDQLYFPSDVIVDEQDHSIIIADSDNRRVIQWLNQKQEVLIENIYCSHLAMDKHGFLYVSDSDKNEVTRWKMGEYDEGIIVAGGNGKGDQLNQLNDPSFIFVDDDQSVYVSDSENHRVMKWRKDANEGRIVAGGNGQGGNLNQLSEAEGIIVDDLGQIYVADCGNDRIMRWCEGKEEGEIIVGGND</sequence>
<comment type="caution">
    <text evidence="6">The sequence shown here is derived from an EMBL/GenBank/DDBJ whole genome shotgun (WGS) entry which is preliminary data.</text>
</comment>
<evidence type="ECO:0000256" key="2">
    <source>
        <dbReference type="ARBA" id="ARBA00022737"/>
    </source>
</evidence>
<proteinExistence type="predicted"/>
<organism evidence="6 7">
    <name type="scientific">Adineta steineri</name>
    <dbReference type="NCBI Taxonomy" id="433720"/>
    <lineage>
        <taxon>Eukaryota</taxon>
        <taxon>Metazoa</taxon>
        <taxon>Spiralia</taxon>
        <taxon>Gnathifera</taxon>
        <taxon>Rotifera</taxon>
        <taxon>Eurotatoria</taxon>
        <taxon>Bdelloidea</taxon>
        <taxon>Adinetida</taxon>
        <taxon>Adinetidae</taxon>
        <taxon>Adineta</taxon>
    </lineage>
</organism>